<reference evidence="7" key="1">
    <citation type="submission" date="2015-10" db="EMBL/GenBank/DDBJ databases">
        <authorList>
            <person name="Gilbert D.G."/>
        </authorList>
    </citation>
    <scope>NUCLEOTIDE SEQUENCE</scope>
</reference>
<evidence type="ECO:0000256" key="4">
    <source>
        <dbReference type="ARBA" id="ARBA00022605"/>
    </source>
</evidence>
<dbReference type="InterPro" id="IPR054480">
    <property type="entry name" value="AHAS_small-like_ACT"/>
</dbReference>
<dbReference type="PROSITE" id="PS51671">
    <property type="entry name" value="ACT"/>
    <property type="match status" value="1"/>
</dbReference>
<dbReference type="Gene3D" id="3.30.70.260">
    <property type="match status" value="1"/>
</dbReference>
<feature type="domain" description="ACT" evidence="6">
    <location>
        <begin position="11"/>
        <end position="85"/>
    </location>
</feature>
<dbReference type="AlphaFoldDB" id="A0A160V764"/>
<dbReference type="EMBL" id="FAXA01000080">
    <property type="protein sequence ID" value="CUV01468.1"/>
    <property type="molecule type" value="Genomic_DNA"/>
</dbReference>
<dbReference type="NCBIfam" id="NF008864">
    <property type="entry name" value="PRK11895.1"/>
    <property type="match status" value="1"/>
</dbReference>
<sequence>MVQTNHTEQHTLIALVEDKPGVLTRVASMFRRRGFNIASLAVGNSEQPGLSRMTFVVKGDDYTVSQVAKQLDKLIDVIEVSDITNESTVTRELALIKVKTTQMTRGEIIQIVNLFRANIIDVGSESMIIEITGEEDKINALHNLLSSFGVIEMLRTGLVAMVRGQNNGLANGHSEHAEQVNSNNHS</sequence>
<accession>A0A160V764</accession>
<dbReference type="GO" id="GO:0009099">
    <property type="term" value="P:L-valine biosynthetic process"/>
    <property type="evidence" value="ECO:0007669"/>
    <property type="project" value="UniProtKB-UniPathway"/>
</dbReference>
<dbReference type="PANTHER" id="PTHR30239">
    <property type="entry name" value="ACETOLACTATE SYNTHASE SMALL SUBUNIT"/>
    <property type="match status" value="1"/>
</dbReference>
<dbReference type="FunFam" id="3.30.70.260:FF:000001">
    <property type="entry name" value="Acetolactate synthase, small subunit"/>
    <property type="match status" value="1"/>
</dbReference>
<dbReference type="InterPro" id="IPR027271">
    <property type="entry name" value="Acetolactate_synth/TF_NikR_C"/>
</dbReference>
<organism evidence="7">
    <name type="scientific">hydrothermal vent metagenome</name>
    <dbReference type="NCBI Taxonomy" id="652676"/>
    <lineage>
        <taxon>unclassified sequences</taxon>
        <taxon>metagenomes</taxon>
        <taxon>ecological metagenomes</taxon>
    </lineage>
</organism>
<dbReference type="GO" id="GO:1990610">
    <property type="term" value="F:acetolactate synthase regulator activity"/>
    <property type="evidence" value="ECO:0007669"/>
    <property type="project" value="InterPro"/>
</dbReference>
<dbReference type="InterPro" id="IPR002912">
    <property type="entry name" value="ACT_dom"/>
</dbReference>
<dbReference type="InterPro" id="IPR045865">
    <property type="entry name" value="ACT-like_dom_sf"/>
</dbReference>
<protein>
    <submittedName>
        <fullName evidence="7">Acetolactate synthase small subunit</fullName>
        <ecNumber evidence="7">2.2.1.6</ecNumber>
    </submittedName>
</protein>
<comment type="similarity">
    <text evidence="3">Belongs to the acetolactate synthase small subunit family.</text>
</comment>
<dbReference type="UniPathway" id="UPA00049">
    <property type="reaction ID" value="UER00059"/>
</dbReference>
<dbReference type="FunFam" id="3.30.70.1150:FF:000001">
    <property type="entry name" value="Acetolactate synthase small subunit"/>
    <property type="match status" value="1"/>
</dbReference>
<proteinExistence type="inferred from homology"/>
<dbReference type="Pfam" id="PF22629">
    <property type="entry name" value="ACT_AHAS_ss"/>
    <property type="match status" value="1"/>
</dbReference>
<dbReference type="Gene3D" id="3.30.70.1150">
    <property type="entry name" value="ACT-like. Chain A, domain 2"/>
    <property type="match status" value="1"/>
</dbReference>
<dbReference type="GO" id="GO:0005829">
    <property type="term" value="C:cytosol"/>
    <property type="evidence" value="ECO:0007669"/>
    <property type="project" value="TreeGrafter"/>
</dbReference>
<dbReference type="InterPro" id="IPR004789">
    <property type="entry name" value="Acetalactate_synth_ssu"/>
</dbReference>
<dbReference type="Pfam" id="PF10369">
    <property type="entry name" value="ALS_ss_C"/>
    <property type="match status" value="1"/>
</dbReference>
<evidence type="ECO:0000256" key="2">
    <source>
        <dbReference type="ARBA" id="ARBA00005025"/>
    </source>
</evidence>
<dbReference type="GO" id="GO:0003984">
    <property type="term" value="F:acetolactate synthase activity"/>
    <property type="evidence" value="ECO:0007669"/>
    <property type="project" value="UniProtKB-EC"/>
</dbReference>
<keyword evidence="7" id="KW-0808">Transferase</keyword>
<dbReference type="CDD" id="cd04878">
    <property type="entry name" value="ACT_AHAS"/>
    <property type="match status" value="1"/>
</dbReference>
<dbReference type="UniPathway" id="UPA00047">
    <property type="reaction ID" value="UER00055"/>
</dbReference>
<evidence type="ECO:0000259" key="6">
    <source>
        <dbReference type="PROSITE" id="PS51671"/>
    </source>
</evidence>
<evidence type="ECO:0000256" key="3">
    <source>
        <dbReference type="ARBA" id="ARBA00006341"/>
    </source>
</evidence>
<keyword evidence="4" id="KW-0028">Amino-acid biosynthesis</keyword>
<dbReference type="GO" id="GO:0009097">
    <property type="term" value="P:isoleucine biosynthetic process"/>
    <property type="evidence" value="ECO:0007669"/>
    <property type="project" value="UniProtKB-UniPathway"/>
</dbReference>
<dbReference type="NCBIfam" id="TIGR00119">
    <property type="entry name" value="acolac_sm"/>
    <property type="match status" value="1"/>
</dbReference>
<keyword evidence="5" id="KW-0100">Branched-chain amino acid biosynthesis</keyword>
<dbReference type="SUPFAM" id="SSF55021">
    <property type="entry name" value="ACT-like"/>
    <property type="match status" value="2"/>
</dbReference>
<dbReference type="InterPro" id="IPR019455">
    <property type="entry name" value="Acetolactate_synth_ssu_C"/>
</dbReference>
<evidence type="ECO:0000256" key="1">
    <source>
        <dbReference type="ARBA" id="ARBA00004974"/>
    </source>
</evidence>
<dbReference type="EC" id="2.2.1.6" evidence="7"/>
<name>A0A160V764_9ZZZZ</name>
<dbReference type="PANTHER" id="PTHR30239:SF0">
    <property type="entry name" value="ACETOLACTATE SYNTHASE SMALL SUBUNIT 1, CHLOROPLASTIC"/>
    <property type="match status" value="1"/>
</dbReference>
<comment type="pathway">
    <text evidence="1">Amino-acid biosynthesis; L-isoleucine biosynthesis; L-isoleucine from 2-oxobutanoate: step 1/4.</text>
</comment>
<evidence type="ECO:0000313" key="7">
    <source>
        <dbReference type="EMBL" id="CUV01468.1"/>
    </source>
</evidence>
<dbReference type="InterPro" id="IPR039557">
    <property type="entry name" value="AHAS_ACT"/>
</dbReference>
<evidence type="ECO:0000256" key="5">
    <source>
        <dbReference type="ARBA" id="ARBA00023304"/>
    </source>
</evidence>
<gene>
    <name evidence="7" type="ORF">MGWOODY_Clf2595</name>
</gene>
<comment type="pathway">
    <text evidence="2">Amino-acid biosynthesis; L-valine biosynthesis; L-valine from pyruvate: step 1/4.</text>
</comment>